<name>A0A6L8V9U5_9BACL</name>
<comment type="caution">
    <text evidence="1">The sequence shown here is derived from an EMBL/GenBank/DDBJ whole genome shotgun (WGS) entry which is preliminary data.</text>
</comment>
<gene>
    <name evidence="1" type="ORF">GQF01_33745</name>
</gene>
<dbReference type="EMBL" id="WTUZ01000040">
    <property type="protein sequence ID" value="MZQ87088.1"/>
    <property type="molecule type" value="Genomic_DNA"/>
</dbReference>
<dbReference type="RefSeq" id="WP_161411723.1">
    <property type="nucleotide sequence ID" value="NZ_WTUZ01000040.1"/>
</dbReference>
<accession>A0A6L8V9U5</accession>
<dbReference type="Proteomes" id="UP000481087">
    <property type="component" value="Unassembled WGS sequence"/>
</dbReference>
<organism evidence="1 2">
    <name type="scientific">Paenibacillus silvestris</name>
    <dbReference type="NCBI Taxonomy" id="2606219"/>
    <lineage>
        <taxon>Bacteria</taxon>
        <taxon>Bacillati</taxon>
        <taxon>Bacillota</taxon>
        <taxon>Bacilli</taxon>
        <taxon>Bacillales</taxon>
        <taxon>Paenibacillaceae</taxon>
        <taxon>Paenibacillus</taxon>
    </lineage>
</organism>
<evidence type="ECO:0000313" key="2">
    <source>
        <dbReference type="Proteomes" id="UP000481087"/>
    </source>
</evidence>
<sequence>MIVRWVKMLKVEKGQSALCSYCEESATFRIGNDEYALHACDRHEDSAYNEFDFVSGEDSWRIISIASHGFPEQVII</sequence>
<reference evidence="1 2" key="1">
    <citation type="submission" date="2019-12" db="EMBL/GenBank/DDBJ databases">
        <title>Paenibacillus sp. nov. sp. isolated from soil.</title>
        <authorList>
            <person name="Kim J."/>
            <person name="Jeong S.E."/>
            <person name="Jung H.S."/>
            <person name="Jeon C.O."/>
        </authorList>
    </citation>
    <scope>NUCLEOTIDE SEQUENCE [LARGE SCALE GENOMIC DNA]</scope>
    <source>
        <strain evidence="1 2">5J-6</strain>
    </source>
</reference>
<dbReference type="AlphaFoldDB" id="A0A6L8V9U5"/>
<evidence type="ECO:0000313" key="1">
    <source>
        <dbReference type="EMBL" id="MZQ87088.1"/>
    </source>
</evidence>
<protein>
    <submittedName>
        <fullName evidence="1">Uncharacterized protein</fullName>
    </submittedName>
</protein>
<keyword evidence="2" id="KW-1185">Reference proteome</keyword>
<proteinExistence type="predicted"/>